<dbReference type="GO" id="GO:0006281">
    <property type="term" value="P:DNA repair"/>
    <property type="evidence" value="ECO:0007669"/>
    <property type="project" value="TreeGrafter"/>
</dbReference>
<dbReference type="PANTHER" id="PTHR43434">
    <property type="entry name" value="PHOSPHOGLYCOLATE PHOSPHATASE"/>
    <property type="match status" value="1"/>
</dbReference>
<evidence type="ECO:0000313" key="3">
    <source>
        <dbReference type="Proteomes" id="UP001196408"/>
    </source>
</evidence>
<evidence type="ECO:0000313" key="4">
    <source>
        <dbReference type="Proteomes" id="UP001197492"/>
    </source>
</evidence>
<keyword evidence="1" id="KW-0378">Hydrolase</keyword>
<dbReference type="Pfam" id="PF13419">
    <property type="entry name" value="HAD_2"/>
    <property type="match status" value="1"/>
</dbReference>
<dbReference type="EMBL" id="JAHOEF010000115">
    <property type="protein sequence ID" value="MBV3383706.1"/>
    <property type="molecule type" value="Genomic_DNA"/>
</dbReference>
<keyword evidence="4" id="KW-1185">Reference proteome</keyword>
<dbReference type="Proteomes" id="UP001197492">
    <property type="component" value="Unassembled WGS sequence"/>
</dbReference>
<dbReference type="SUPFAM" id="SSF56784">
    <property type="entry name" value="HAD-like"/>
    <property type="match status" value="1"/>
</dbReference>
<proteinExistence type="predicted"/>
<sequence length="219" mass="25516">MKYKCLILDHDDTIVDSTRTVNFPAFLDSLSKLRPGVTMTCEDYFKYNYKPGFTALCFDILKFTEEEMHIQENNWQSYIRDHAPVCFDGIHDLLWRYVNEGGTICVISHSMKHTIIRDYKNNDLPEPSIIYGWELPPEKRKPSIWPVESIIEELHLNKEDVLLVDDLLPGIQMARDAHIDACGAGWAHDIKEIKEDIKNKCTYYVESVKELEDLLFEGE</sequence>
<dbReference type="Gene3D" id="3.40.50.1000">
    <property type="entry name" value="HAD superfamily/HAD-like"/>
    <property type="match status" value="1"/>
</dbReference>
<dbReference type="Gene3D" id="1.10.150.240">
    <property type="entry name" value="Putative phosphatase, domain 2"/>
    <property type="match status" value="1"/>
</dbReference>
<comment type="caution">
    <text evidence="1">The sequence shown here is derived from an EMBL/GenBank/DDBJ whole genome shotgun (WGS) entry which is preliminary data.</text>
</comment>
<name>A0AAW4MTN1_9FIRM</name>
<dbReference type="RefSeq" id="WP_187012393.1">
    <property type="nucleotide sequence ID" value="NZ_JAHOEB010000116.1"/>
</dbReference>
<evidence type="ECO:0000313" key="2">
    <source>
        <dbReference type="EMBL" id="MBV3393748.1"/>
    </source>
</evidence>
<dbReference type="InterPro" id="IPR023214">
    <property type="entry name" value="HAD_sf"/>
</dbReference>
<organism evidence="1 3">
    <name type="scientific">Catenibacterium mitsuokai</name>
    <dbReference type="NCBI Taxonomy" id="100886"/>
    <lineage>
        <taxon>Bacteria</taxon>
        <taxon>Bacillati</taxon>
        <taxon>Bacillota</taxon>
        <taxon>Erysipelotrichia</taxon>
        <taxon>Erysipelotrichales</taxon>
        <taxon>Coprobacillaceae</taxon>
        <taxon>Catenibacterium</taxon>
    </lineage>
</organism>
<dbReference type="InterPro" id="IPR036412">
    <property type="entry name" value="HAD-like_sf"/>
</dbReference>
<reference evidence="1 4" key="1">
    <citation type="submission" date="2021-06" db="EMBL/GenBank/DDBJ databases">
        <title>Collection of gut derived symbiotic bacterial strains cultured from healthy donors.</title>
        <authorList>
            <person name="Lin H."/>
            <person name="Littmann E."/>
            <person name="Pamer E.G."/>
        </authorList>
    </citation>
    <scope>NUCLEOTIDE SEQUENCE</scope>
    <source>
        <strain evidence="2 4">MSK.21.70</strain>
        <strain evidence="1">MSK.21.82</strain>
    </source>
</reference>
<dbReference type="InterPro" id="IPR041492">
    <property type="entry name" value="HAD_2"/>
</dbReference>
<evidence type="ECO:0000313" key="1">
    <source>
        <dbReference type="EMBL" id="MBV3383706.1"/>
    </source>
</evidence>
<dbReference type="AlphaFoldDB" id="A0AAW4MTN1"/>
<dbReference type="EMBL" id="JAHOEL010000119">
    <property type="protein sequence ID" value="MBV3393748.1"/>
    <property type="molecule type" value="Genomic_DNA"/>
</dbReference>
<dbReference type="Proteomes" id="UP001196408">
    <property type="component" value="Unassembled WGS sequence"/>
</dbReference>
<dbReference type="InterPro" id="IPR023198">
    <property type="entry name" value="PGP-like_dom2"/>
</dbReference>
<accession>A0AAW4MTN1</accession>
<protein>
    <submittedName>
        <fullName evidence="1">HAD hydrolase-like protein</fullName>
    </submittedName>
</protein>
<dbReference type="PANTHER" id="PTHR43434:SF1">
    <property type="entry name" value="PHOSPHOGLYCOLATE PHOSPHATASE"/>
    <property type="match status" value="1"/>
</dbReference>
<gene>
    <name evidence="1" type="ORF">KSV97_10900</name>
    <name evidence="2" type="ORF">KSW06_10950</name>
</gene>
<dbReference type="InterPro" id="IPR050155">
    <property type="entry name" value="HAD-like_hydrolase_sf"/>
</dbReference>
<dbReference type="GO" id="GO:0008967">
    <property type="term" value="F:phosphoglycolate phosphatase activity"/>
    <property type="evidence" value="ECO:0007669"/>
    <property type="project" value="TreeGrafter"/>
</dbReference>